<dbReference type="PROSITE" id="PS51746">
    <property type="entry name" value="PPM_2"/>
    <property type="match status" value="1"/>
</dbReference>
<feature type="domain" description="PPM-type phosphatase" evidence="1">
    <location>
        <begin position="41"/>
        <end position="262"/>
    </location>
</feature>
<name>A0A5D2ZI07_GOSMU</name>
<dbReference type="InterPro" id="IPR001932">
    <property type="entry name" value="PPM-type_phosphatase-like_dom"/>
</dbReference>
<dbReference type="AlphaFoldDB" id="A0A5D2ZI07"/>
<keyword evidence="3" id="KW-1185">Reference proteome</keyword>
<dbReference type="SUPFAM" id="SSF81606">
    <property type="entry name" value="PP2C-like"/>
    <property type="match status" value="1"/>
</dbReference>
<organism evidence="2 3">
    <name type="scientific">Gossypium mustelinum</name>
    <name type="common">Cotton</name>
    <name type="synonym">Gossypium caicoense</name>
    <dbReference type="NCBI Taxonomy" id="34275"/>
    <lineage>
        <taxon>Eukaryota</taxon>
        <taxon>Viridiplantae</taxon>
        <taxon>Streptophyta</taxon>
        <taxon>Embryophyta</taxon>
        <taxon>Tracheophyta</taxon>
        <taxon>Spermatophyta</taxon>
        <taxon>Magnoliopsida</taxon>
        <taxon>eudicotyledons</taxon>
        <taxon>Gunneridae</taxon>
        <taxon>Pentapetalae</taxon>
        <taxon>rosids</taxon>
        <taxon>malvids</taxon>
        <taxon>Malvales</taxon>
        <taxon>Malvaceae</taxon>
        <taxon>Malvoideae</taxon>
        <taxon>Gossypium</taxon>
    </lineage>
</organism>
<evidence type="ECO:0000259" key="1">
    <source>
        <dbReference type="PROSITE" id="PS51746"/>
    </source>
</evidence>
<dbReference type="SMART" id="SM00332">
    <property type="entry name" value="PP2Cc"/>
    <property type="match status" value="1"/>
</dbReference>
<dbReference type="Gene3D" id="3.60.40.10">
    <property type="entry name" value="PPM-type phosphatase domain"/>
    <property type="match status" value="2"/>
</dbReference>
<gene>
    <name evidence="2" type="ORF">E1A91_A05G447800v1</name>
</gene>
<dbReference type="Proteomes" id="UP000323597">
    <property type="component" value="Chromosome A05"/>
</dbReference>
<proteinExistence type="predicted"/>
<dbReference type="CDD" id="cd00143">
    <property type="entry name" value="PP2Cc"/>
    <property type="match status" value="1"/>
</dbReference>
<reference evidence="2 3" key="1">
    <citation type="submission" date="2019-07" db="EMBL/GenBank/DDBJ databases">
        <title>WGS assembly of Gossypium mustelinum.</title>
        <authorList>
            <person name="Chen Z.J."/>
            <person name="Sreedasyam A."/>
            <person name="Ando A."/>
            <person name="Song Q."/>
            <person name="De L."/>
            <person name="Hulse-Kemp A."/>
            <person name="Ding M."/>
            <person name="Ye W."/>
            <person name="Kirkbride R."/>
            <person name="Jenkins J."/>
            <person name="Plott C."/>
            <person name="Lovell J."/>
            <person name="Lin Y.-M."/>
            <person name="Vaughn R."/>
            <person name="Liu B."/>
            <person name="Li W."/>
            <person name="Simpson S."/>
            <person name="Scheffler B."/>
            <person name="Saski C."/>
            <person name="Grover C."/>
            <person name="Hu G."/>
            <person name="Conover J."/>
            <person name="Carlson J."/>
            <person name="Shu S."/>
            <person name="Boston L."/>
            <person name="Williams M."/>
            <person name="Peterson D."/>
            <person name="Mcgee K."/>
            <person name="Jones D."/>
            <person name="Wendel J."/>
            <person name="Stelly D."/>
            <person name="Grimwood J."/>
            <person name="Schmutz J."/>
        </authorList>
    </citation>
    <scope>NUCLEOTIDE SEQUENCE [LARGE SCALE GENOMIC DNA]</scope>
    <source>
        <strain evidence="2">1408120.09</strain>
    </source>
</reference>
<accession>A0A5D2ZI07</accession>
<protein>
    <recommendedName>
        <fullName evidence="1">PPM-type phosphatase domain-containing protein</fullName>
    </recommendedName>
</protein>
<evidence type="ECO:0000313" key="2">
    <source>
        <dbReference type="EMBL" id="TYJ38505.1"/>
    </source>
</evidence>
<dbReference type="InterPro" id="IPR015655">
    <property type="entry name" value="PP2C"/>
</dbReference>
<dbReference type="PANTHER" id="PTHR47992">
    <property type="entry name" value="PROTEIN PHOSPHATASE"/>
    <property type="match status" value="1"/>
</dbReference>
<sequence>QQELDWEQYLVEGVRTDVDLSGLRDDDGVSGRGKSEDGKLSYGYTSRRGHRVTMDGTYDIKISTINGQWHFGARAAKYLKPHLFDILMKHPQLMTNTKLAMTETFQQTDVDFLDLERLTYRDDGSAAITAVVVGNRLYVAHVGDSRGIASKAGNEDAGGFINDSTRTVCSMISITRAFDNRVLKKYIIVELEIQDIVIDEELELLVLACKRYWDYLSNEEVVVVARAKEAETAAKRLTDIAFTRMEQKITFGWNFQCIVIKFHHPESA</sequence>
<dbReference type="EMBL" id="CM017640">
    <property type="protein sequence ID" value="TYJ38505.1"/>
    <property type="molecule type" value="Genomic_DNA"/>
</dbReference>
<dbReference type="Pfam" id="PF00481">
    <property type="entry name" value="PP2C"/>
    <property type="match status" value="1"/>
</dbReference>
<dbReference type="GO" id="GO:0004722">
    <property type="term" value="F:protein serine/threonine phosphatase activity"/>
    <property type="evidence" value="ECO:0007669"/>
    <property type="project" value="InterPro"/>
</dbReference>
<feature type="non-terminal residue" evidence="2">
    <location>
        <position position="1"/>
    </location>
</feature>
<evidence type="ECO:0000313" key="3">
    <source>
        <dbReference type="Proteomes" id="UP000323597"/>
    </source>
</evidence>
<dbReference type="InterPro" id="IPR036457">
    <property type="entry name" value="PPM-type-like_dom_sf"/>
</dbReference>